<organism evidence="2 3">
    <name type="scientific">Podospora aff. communis PSN243</name>
    <dbReference type="NCBI Taxonomy" id="3040156"/>
    <lineage>
        <taxon>Eukaryota</taxon>
        <taxon>Fungi</taxon>
        <taxon>Dikarya</taxon>
        <taxon>Ascomycota</taxon>
        <taxon>Pezizomycotina</taxon>
        <taxon>Sordariomycetes</taxon>
        <taxon>Sordariomycetidae</taxon>
        <taxon>Sordariales</taxon>
        <taxon>Podosporaceae</taxon>
        <taxon>Podospora</taxon>
    </lineage>
</organism>
<feature type="domain" description="Heterokaryon incompatibility" evidence="1">
    <location>
        <begin position="44"/>
        <end position="200"/>
    </location>
</feature>
<dbReference type="InterPro" id="IPR052895">
    <property type="entry name" value="HetReg/Transcr_Mod"/>
</dbReference>
<reference evidence="2" key="2">
    <citation type="submission" date="2023-05" db="EMBL/GenBank/DDBJ databases">
        <authorList>
            <consortium name="Lawrence Berkeley National Laboratory"/>
            <person name="Steindorff A."/>
            <person name="Hensen N."/>
            <person name="Bonometti L."/>
            <person name="Westerberg I."/>
            <person name="Brannstrom I.O."/>
            <person name="Guillou S."/>
            <person name="Cros-Aarteil S."/>
            <person name="Calhoun S."/>
            <person name="Haridas S."/>
            <person name="Kuo A."/>
            <person name="Mondo S."/>
            <person name="Pangilinan J."/>
            <person name="Riley R."/>
            <person name="Labutti K."/>
            <person name="Andreopoulos B."/>
            <person name="Lipzen A."/>
            <person name="Chen C."/>
            <person name="Yanf M."/>
            <person name="Daum C."/>
            <person name="Ng V."/>
            <person name="Clum A."/>
            <person name="Ohm R."/>
            <person name="Martin F."/>
            <person name="Silar P."/>
            <person name="Natvig D."/>
            <person name="Lalanne C."/>
            <person name="Gautier V."/>
            <person name="Ament-Velasquez S.L."/>
            <person name="Kruys A."/>
            <person name="Hutchinson M.I."/>
            <person name="Powell A.J."/>
            <person name="Barry K."/>
            <person name="Miller A.N."/>
            <person name="Grigoriev I.V."/>
            <person name="Debuchy R."/>
            <person name="Gladieux P."/>
            <person name="Thoren M.H."/>
            <person name="Johannesson H."/>
        </authorList>
    </citation>
    <scope>NUCLEOTIDE SEQUENCE</scope>
    <source>
        <strain evidence="2">PSN243</strain>
    </source>
</reference>
<dbReference type="InterPro" id="IPR010730">
    <property type="entry name" value="HET"/>
</dbReference>
<reference evidence="2" key="1">
    <citation type="journal article" date="2023" name="Mol. Phylogenet. Evol.">
        <title>Genome-scale phylogeny and comparative genomics of the fungal order Sordariales.</title>
        <authorList>
            <person name="Hensen N."/>
            <person name="Bonometti L."/>
            <person name="Westerberg I."/>
            <person name="Brannstrom I.O."/>
            <person name="Guillou S."/>
            <person name="Cros-Aarteil S."/>
            <person name="Calhoun S."/>
            <person name="Haridas S."/>
            <person name="Kuo A."/>
            <person name="Mondo S."/>
            <person name="Pangilinan J."/>
            <person name="Riley R."/>
            <person name="LaButti K."/>
            <person name="Andreopoulos B."/>
            <person name="Lipzen A."/>
            <person name="Chen C."/>
            <person name="Yan M."/>
            <person name="Daum C."/>
            <person name="Ng V."/>
            <person name="Clum A."/>
            <person name="Steindorff A."/>
            <person name="Ohm R.A."/>
            <person name="Martin F."/>
            <person name="Silar P."/>
            <person name="Natvig D.O."/>
            <person name="Lalanne C."/>
            <person name="Gautier V."/>
            <person name="Ament-Velasquez S.L."/>
            <person name="Kruys A."/>
            <person name="Hutchinson M.I."/>
            <person name="Powell A.J."/>
            <person name="Barry K."/>
            <person name="Miller A.N."/>
            <person name="Grigoriev I.V."/>
            <person name="Debuchy R."/>
            <person name="Gladieux P."/>
            <person name="Hiltunen Thoren M."/>
            <person name="Johannesson H."/>
        </authorList>
    </citation>
    <scope>NUCLEOTIDE SEQUENCE</scope>
    <source>
        <strain evidence="2">PSN243</strain>
    </source>
</reference>
<evidence type="ECO:0000313" key="2">
    <source>
        <dbReference type="EMBL" id="KAK4449745.1"/>
    </source>
</evidence>
<protein>
    <submittedName>
        <fullName evidence="2">Heterokaryon incompatibility protein-domain-containing protein</fullName>
    </submittedName>
</protein>
<evidence type="ECO:0000259" key="1">
    <source>
        <dbReference type="Pfam" id="PF06985"/>
    </source>
</evidence>
<comment type="caution">
    <text evidence="2">The sequence shown here is derived from an EMBL/GenBank/DDBJ whole genome shotgun (WGS) entry which is preliminary data.</text>
</comment>
<sequence>MEIYEKLESNAQSIRLFRISTGLADKLELELEVFCLESPECPPFASLSYMWGTDDPCHDIRINDSILQIRPNAFLFLDTLRKHQQRRIEQGLGGLPRGPDGGCVEWIWMDSICINQSDPNERNHQVGLMRKIYGLAEHVIFHIGPDAAVAQRWMDGRFPDKNKRTLEKWAKNGWPQHILRQVAKDVNESDYAKRLWVVQELVLGRHVSMITADWIIPFSDLAEAGALGNVEAARQRWHRDGVKGSPLVPLLKSYKKHRCKETVDKVFGLLGICSEKIPVDYNLPAQSVIIEVLAYFILKEPNTPVDEPNPIPYEMNRTRRIADALRTLQTALRHDLRLSDFATLLKRLEQAAEESGTGKPSDHWWYSSTAEDLQSKFEIKYGWNTGYDSTAGHDKDQSEASVPFLKMIVYNKWFFDPLDDDLYGKNFTPRRRAKRDWHSEVA</sequence>
<dbReference type="EMBL" id="MU865935">
    <property type="protein sequence ID" value="KAK4449745.1"/>
    <property type="molecule type" value="Genomic_DNA"/>
</dbReference>
<dbReference type="AlphaFoldDB" id="A0AAV9GP71"/>
<dbReference type="PANTHER" id="PTHR24148:SF73">
    <property type="entry name" value="HET DOMAIN PROTEIN (AFU_ORTHOLOGUE AFUA_8G01020)"/>
    <property type="match status" value="1"/>
</dbReference>
<accession>A0AAV9GP71</accession>
<dbReference type="PANTHER" id="PTHR24148">
    <property type="entry name" value="ANKYRIN REPEAT DOMAIN-CONTAINING PROTEIN 39 HOMOLOG-RELATED"/>
    <property type="match status" value="1"/>
</dbReference>
<keyword evidence="3" id="KW-1185">Reference proteome</keyword>
<dbReference type="Pfam" id="PF06985">
    <property type="entry name" value="HET"/>
    <property type="match status" value="1"/>
</dbReference>
<proteinExistence type="predicted"/>
<name>A0AAV9GP71_9PEZI</name>
<evidence type="ECO:0000313" key="3">
    <source>
        <dbReference type="Proteomes" id="UP001321760"/>
    </source>
</evidence>
<dbReference type="Proteomes" id="UP001321760">
    <property type="component" value="Unassembled WGS sequence"/>
</dbReference>
<gene>
    <name evidence="2" type="ORF">QBC34DRAFT_83053</name>
</gene>